<accession>A0AAV5S640</accession>
<feature type="region of interest" description="Disordered" evidence="1">
    <location>
        <begin position="1"/>
        <end position="54"/>
    </location>
</feature>
<sequence>SLRLPHLEHRSGAGDDQGSGEERVRVPLRGRAGRVSEEGEEPPTLIRANPEGWKERPWTGFDDNIVRRRNSSTTWKEKEPKIQLIHQRRIRAI</sequence>
<dbReference type="Proteomes" id="UP001432027">
    <property type="component" value="Unassembled WGS sequence"/>
</dbReference>
<name>A0AAV5S640_9BILA</name>
<dbReference type="EMBL" id="BTSX01000001">
    <property type="protein sequence ID" value="GMS78121.1"/>
    <property type="molecule type" value="Genomic_DNA"/>
</dbReference>
<proteinExistence type="predicted"/>
<evidence type="ECO:0000313" key="2">
    <source>
        <dbReference type="EMBL" id="GMS78121.1"/>
    </source>
</evidence>
<organism evidence="2 3">
    <name type="scientific">Pristionchus entomophagus</name>
    <dbReference type="NCBI Taxonomy" id="358040"/>
    <lineage>
        <taxon>Eukaryota</taxon>
        <taxon>Metazoa</taxon>
        <taxon>Ecdysozoa</taxon>
        <taxon>Nematoda</taxon>
        <taxon>Chromadorea</taxon>
        <taxon>Rhabditida</taxon>
        <taxon>Rhabditina</taxon>
        <taxon>Diplogasteromorpha</taxon>
        <taxon>Diplogasteroidea</taxon>
        <taxon>Neodiplogasteridae</taxon>
        <taxon>Pristionchus</taxon>
    </lineage>
</organism>
<feature type="non-terminal residue" evidence="2">
    <location>
        <position position="93"/>
    </location>
</feature>
<keyword evidence="3" id="KW-1185">Reference proteome</keyword>
<evidence type="ECO:0000256" key="1">
    <source>
        <dbReference type="SAM" id="MobiDB-lite"/>
    </source>
</evidence>
<gene>
    <name evidence="2" type="ORF">PENTCL1PPCAC_296</name>
</gene>
<feature type="compositionally biased region" description="Basic and acidic residues" evidence="1">
    <location>
        <begin position="1"/>
        <end position="13"/>
    </location>
</feature>
<protein>
    <submittedName>
        <fullName evidence="2">Uncharacterized protein</fullName>
    </submittedName>
</protein>
<comment type="caution">
    <text evidence="2">The sequence shown here is derived from an EMBL/GenBank/DDBJ whole genome shotgun (WGS) entry which is preliminary data.</text>
</comment>
<reference evidence="2" key="1">
    <citation type="submission" date="2023-10" db="EMBL/GenBank/DDBJ databases">
        <title>Genome assembly of Pristionchus species.</title>
        <authorList>
            <person name="Yoshida K."/>
            <person name="Sommer R.J."/>
        </authorList>
    </citation>
    <scope>NUCLEOTIDE SEQUENCE</scope>
    <source>
        <strain evidence="2">RS0144</strain>
    </source>
</reference>
<dbReference type="AlphaFoldDB" id="A0AAV5S640"/>
<evidence type="ECO:0000313" key="3">
    <source>
        <dbReference type="Proteomes" id="UP001432027"/>
    </source>
</evidence>
<feature type="non-terminal residue" evidence="2">
    <location>
        <position position="1"/>
    </location>
</feature>